<name>A0A6S7HYG0_PARCT</name>
<organism evidence="1 2">
    <name type="scientific">Paramuricea clavata</name>
    <name type="common">Red gorgonian</name>
    <name type="synonym">Violescent sea-whip</name>
    <dbReference type="NCBI Taxonomy" id="317549"/>
    <lineage>
        <taxon>Eukaryota</taxon>
        <taxon>Metazoa</taxon>
        <taxon>Cnidaria</taxon>
        <taxon>Anthozoa</taxon>
        <taxon>Octocorallia</taxon>
        <taxon>Malacalcyonacea</taxon>
        <taxon>Plexauridae</taxon>
        <taxon>Paramuricea</taxon>
    </lineage>
</organism>
<evidence type="ECO:0000313" key="1">
    <source>
        <dbReference type="EMBL" id="CAB4009619.1"/>
    </source>
</evidence>
<gene>
    <name evidence="1" type="ORF">PACLA_8A042476</name>
</gene>
<comment type="caution">
    <text evidence="1">The sequence shown here is derived from an EMBL/GenBank/DDBJ whole genome shotgun (WGS) entry which is preliminary data.</text>
</comment>
<accession>A0A6S7HYG0</accession>
<keyword evidence="2" id="KW-1185">Reference proteome</keyword>
<proteinExistence type="predicted"/>
<sequence>MKTLALLILFAGLCAFVSAEEDYNIDTEEFDEESEEDYNFDTEEFDDEYEDALGLKRPRPRPGKLLEKVKKLLGKLCSKDKPPALCKRIGKCKKNKMAALKCLMKIICKKYPKKKICKRPRPTGRPHPTDDLTQADDLIQVDDPADDLTQVKPSHLPLCNQPLFSMNLAKKKDPILVVVIDKK</sequence>
<dbReference type="AlphaFoldDB" id="A0A6S7HYG0"/>
<dbReference type="Proteomes" id="UP001152795">
    <property type="component" value="Unassembled WGS sequence"/>
</dbReference>
<protein>
    <submittedName>
        <fullName evidence="1">Uncharacterized protein</fullName>
    </submittedName>
</protein>
<feature type="non-terminal residue" evidence="1">
    <location>
        <position position="1"/>
    </location>
</feature>
<dbReference type="EMBL" id="CACRXK020006516">
    <property type="protein sequence ID" value="CAB4009619.1"/>
    <property type="molecule type" value="Genomic_DNA"/>
</dbReference>
<reference evidence="1" key="1">
    <citation type="submission" date="2020-04" db="EMBL/GenBank/DDBJ databases">
        <authorList>
            <person name="Alioto T."/>
            <person name="Alioto T."/>
            <person name="Gomez Garrido J."/>
        </authorList>
    </citation>
    <scope>NUCLEOTIDE SEQUENCE</scope>
    <source>
        <strain evidence="1">A484AB</strain>
    </source>
</reference>
<evidence type="ECO:0000313" key="2">
    <source>
        <dbReference type="Proteomes" id="UP001152795"/>
    </source>
</evidence>